<evidence type="ECO:0000313" key="1">
    <source>
        <dbReference type="EMBL" id="KAJ3549131.1"/>
    </source>
</evidence>
<sequence length="312" mass="33976">MAYNRIAIFGHRGWVSSAIVDALAASGAPITILYRPTSDTSSLPSHVKMIEVNFEDEITVTTALKDVDILISLAGLQEMQKQHAFVKAIPHTNVKLFCPSALAAHYDEQGLRIPDICTKHEVELAAQKAGIPITTVLPGNFAEFALSTLALGVDVPGNRIVFTGDSDQHKLNLCTREYVAAAYASLFATTPISQLKNRSLRISELAPTGQEIASALHSKHGTAPKITKNSSDLVNTKVGDCLQTGSLFALPWYCRKIWGDGRQAEMVGRDTWDIPDYSKTDVTGLIVEGKLKPYRDLPPAVTSYFDTSFRSS</sequence>
<name>A0ACC1SYW2_9HYPO</name>
<reference evidence="1" key="1">
    <citation type="submission" date="2022-08" db="EMBL/GenBank/DDBJ databases">
        <title>Genome Sequence of Fusarium decemcellulare.</title>
        <authorList>
            <person name="Buettner E."/>
        </authorList>
    </citation>
    <scope>NUCLEOTIDE SEQUENCE</scope>
    <source>
        <strain evidence="1">Babe19</strain>
    </source>
</reference>
<dbReference type="EMBL" id="JANRMS010000030">
    <property type="protein sequence ID" value="KAJ3549131.1"/>
    <property type="molecule type" value="Genomic_DNA"/>
</dbReference>
<organism evidence="1 2">
    <name type="scientific">Fusarium decemcellulare</name>
    <dbReference type="NCBI Taxonomy" id="57161"/>
    <lineage>
        <taxon>Eukaryota</taxon>
        <taxon>Fungi</taxon>
        <taxon>Dikarya</taxon>
        <taxon>Ascomycota</taxon>
        <taxon>Pezizomycotina</taxon>
        <taxon>Sordariomycetes</taxon>
        <taxon>Hypocreomycetidae</taxon>
        <taxon>Hypocreales</taxon>
        <taxon>Nectriaceae</taxon>
        <taxon>Fusarium</taxon>
        <taxon>Fusarium decemcellulare species complex</taxon>
    </lineage>
</organism>
<protein>
    <submittedName>
        <fullName evidence="1">Uncharacterized protein</fullName>
    </submittedName>
</protein>
<proteinExistence type="predicted"/>
<evidence type="ECO:0000313" key="2">
    <source>
        <dbReference type="Proteomes" id="UP001148629"/>
    </source>
</evidence>
<accession>A0ACC1SYW2</accession>
<gene>
    <name evidence="1" type="ORF">NM208_g661</name>
</gene>
<keyword evidence="2" id="KW-1185">Reference proteome</keyword>
<dbReference type="Proteomes" id="UP001148629">
    <property type="component" value="Unassembled WGS sequence"/>
</dbReference>
<comment type="caution">
    <text evidence="1">The sequence shown here is derived from an EMBL/GenBank/DDBJ whole genome shotgun (WGS) entry which is preliminary data.</text>
</comment>